<dbReference type="STRING" id="1195236.CTER_1793"/>
<dbReference type="InterPro" id="IPR011006">
    <property type="entry name" value="CheY-like_superfamily"/>
</dbReference>
<dbReference type="Pfam" id="PF00072">
    <property type="entry name" value="Response_reg"/>
    <property type="match status" value="1"/>
</dbReference>
<dbReference type="PATRIC" id="fig|1195236.3.peg.2115"/>
<dbReference type="PANTHER" id="PTHR43280">
    <property type="entry name" value="ARAC-FAMILY TRANSCRIPTIONAL REGULATOR"/>
    <property type="match status" value="1"/>
</dbReference>
<dbReference type="SMART" id="SM00448">
    <property type="entry name" value="REC"/>
    <property type="match status" value="1"/>
</dbReference>
<evidence type="ECO:0000259" key="8">
    <source>
        <dbReference type="PROSITE" id="PS50110"/>
    </source>
</evidence>
<evidence type="ECO:0000256" key="1">
    <source>
        <dbReference type="ARBA" id="ARBA00018672"/>
    </source>
</evidence>
<dbReference type="GO" id="GO:0003700">
    <property type="term" value="F:DNA-binding transcription factor activity"/>
    <property type="evidence" value="ECO:0007669"/>
    <property type="project" value="InterPro"/>
</dbReference>
<feature type="modified residue" description="4-aspartylphosphate" evidence="6">
    <location>
        <position position="55"/>
    </location>
</feature>
<reference evidence="9 10" key="1">
    <citation type="journal article" date="2013" name="Genome Announc.">
        <title>Draft Genome Sequence of the Cellulolytic, Mesophilic, Anaerobic Bacterium Clostridium termitidis Strain CT1112 (DSM 5398).</title>
        <authorList>
            <person name="Lal S."/>
            <person name="Ramachandran U."/>
            <person name="Zhang X."/>
            <person name="Munir R."/>
            <person name="Sparling R."/>
            <person name="Levin D.B."/>
        </authorList>
    </citation>
    <scope>NUCLEOTIDE SEQUENCE [LARGE SCALE GENOMIC DNA]</scope>
    <source>
        <strain evidence="9 10">CT1112</strain>
    </source>
</reference>
<feature type="domain" description="Response regulatory" evidence="8">
    <location>
        <begin position="3"/>
        <end position="120"/>
    </location>
</feature>
<organism evidence="9 10">
    <name type="scientific">Ruminiclostridium cellobioparum subsp. termitidis CT1112</name>
    <dbReference type="NCBI Taxonomy" id="1195236"/>
    <lineage>
        <taxon>Bacteria</taxon>
        <taxon>Bacillati</taxon>
        <taxon>Bacillota</taxon>
        <taxon>Clostridia</taxon>
        <taxon>Eubacteriales</taxon>
        <taxon>Oscillospiraceae</taxon>
        <taxon>Ruminiclostridium</taxon>
    </lineage>
</organism>
<proteinExistence type="predicted"/>
<dbReference type="InterPro" id="IPR018060">
    <property type="entry name" value="HTH_AraC"/>
</dbReference>
<keyword evidence="6" id="KW-0597">Phosphoprotein</keyword>
<sequence length="573" mass="66894">MYRMLIVDDEEIIVNSLYEIFNNMKNLDLDVYRAYSGEEAIEWLNRTRIDIVLTDIRMPEIDGLQLLDIIHKSWPQCKVIFLTGYDEFEYVYKAIQHSGVSYILKTEDHEKVIGVVENAIKEIQKSIKIEDLIHKAKEQMNMAADLFQKDYFIQLLRGDASLNINKAQFEQLSISLHSEQPIVLLLGHVDNIPSDVTYWDRLQYLYSVRMLINRNLNPHIRSVVVMDENYRFVLFIQPKELFIQNQIQNETSYYYTKTVSFLKGTLEVIQSACRESLNLSISFALGSEACNWSEVSQKYFFLNQLLNYRIGTGIEMILIDNEIKNNLLATNSSIDVPELDTGNEPLEMSLRKRNFESIEQYLESGQNEKFFEVLTEIIDPLKSIRSKNCSLAIEAYFKVSLSLLTYINRWKLTDKIAFHIAQNKLMRIDMHDTWLDAAQYLYDISNIIFKLQNEEQKKRADNTVDYIQNFVQSHLSEDLSLVRLAEQVYLNPSYLSRLYKQLTGINLSEYIDGIRIKKAKELLQKENVKIHEAARMVGYETAASFTRFFRKICGCSPQEYHDSAVAGRQMLNK</sequence>
<evidence type="ECO:0000313" key="9">
    <source>
        <dbReference type="EMBL" id="EMS72337.1"/>
    </source>
</evidence>
<dbReference type="Proteomes" id="UP000014155">
    <property type="component" value="Unassembled WGS sequence"/>
</dbReference>
<keyword evidence="3" id="KW-0238">DNA-binding</keyword>
<feature type="domain" description="HTH araC/xylS-type" evidence="7">
    <location>
        <begin position="465"/>
        <end position="563"/>
    </location>
</feature>
<dbReference type="eggNOG" id="COG2207">
    <property type="taxonomic scope" value="Bacteria"/>
</dbReference>
<dbReference type="Gene3D" id="3.40.50.2300">
    <property type="match status" value="1"/>
</dbReference>
<keyword evidence="10" id="KW-1185">Reference proteome</keyword>
<dbReference type="InterPro" id="IPR018062">
    <property type="entry name" value="HTH_AraC-typ_CS"/>
</dbReference>
<dbReference type="Gene3D" id="1.10.10.60">
    <property type="entry name" value="Homeodomain-like"/>
    <property type="match status" value="2"/>
</dbReference>
<dbReference type="PROSITE" id="PS01124">
    <property type="entry name" value="HTH_ARAC_FAMILY_2"/>
    <property type="match status" value="1"/>
</dbReference>
<evidence type="ECO:0000256" key="4">
    <source>
        <dbReference type="ARBA" id="ARBA00023163"/>
    </source>
</evidence>
<dbReference type="EMBL" id="AORV01000028">
    <property type="protein sequence ID" value="EMS72337.1"/>
    <property type="molecule type" value="Genomic_DNA"/>
</dbReference>
<evidence type="ECO:0000259" key="7">
    <source>
        <dbReference type="PROSITE" id="PS01124"/>
    </source>
</evidence>
<comment type="function">
    <text evidence="5">May play the central regulatory role in sporulation. It may be an element of the effector pathway responsible for the activation of sporulation genes in response to nutritional stress. Spo0A may act in concert with spo0H (a sigma factor) to control the expression of some genes that are critical to the sporulation process.</text>
</comment>
<dbReference type="CDD" id="cd17536">
    <property type="entry name" value="REC_YesN-like"/>
    <property type="match status" value="1"/>
</dbReference>
<evidence type="ECO:0000256" key="3">
    <source>
        <dbReference type="ARBA" id="ARBA00023125"/>
    </source>
</evidence>
<protein>
    <recommendedName>
        <fullName evidence="1">Stage 0 sporulation protein A homolog</fullName>
    </recommendedName>
</protein>
<dbReference type="InterPro" id="IPR001789">
    <property type="entry name" value="Sig_transdc_resp-reg_receiver"/>
</dbReference>
<dbReference type="InterPro" id="IPR009057">
    <property type="entry name" value="Homeodomain-like_sf"/>
</dbReference>
<dbReference type="PANTHER" id="PTHR43280:SF10">
    <property type="entry name" value="REGULATORY PROTEIN POCR"/>
    <property type="match status" value="1"/>
</dbReference>
<dbReference type="Pfam" id="PF12833">
    <property type="entry name" value="HTH_18"/>
    <property type="match status" value="1"/>
</dbReference>
<keyword evidence="2" id="KW-0805">Transcription regulation</keyword>
<name>S0FKI5_RUMCE</name>
<dbReference type="AlphaFoldDB" id="S0FKI5"/>
<dbReference type="PROSITE" id="PS50110">
    <property type="entry name" value="RESPONSE_REGULATORY"/>
    <property type="match status" value="1"/>
</dbReference>
<dbReference type="GO" id="GO:0043565">
    <property type="term" value="F:sequence-specific DNA binding"/>
    <property type="evidence" value="ECO:0007669"/>
    <property type="project" value="InterPro"/>
</dbReference>
<dbReference type="SUPFAM" id="SSF52172">
    <property type="entry name" value="CheY-like"/>
    <property type="match status" value="1"/>
</dbReference>
<evidence type="ECO:0000256" key="6">
    <source>
        <dbReference type="PROSITE-ProRule" id="PRU00169"/>
    </source>
</evidence>
<gene>
    <name evidence="9" type="ORF">CTER_1793</name>
</gene>
<keyword evidence="4" id="KW-0804">Transcription</keyword>
<dbReference type="SMART" id="SM00342">
    <property type="entry name" value="HTH_ARAC"/>
    <property type="match status" value="1"/>
</dbReference>
<dbReference type="eggNOG" id="COG4753">
    <property type="taxonomic scope" value="Bacteria"/>
</dbReference>
<dbReference type="GO" id="GO:0000160">
    <property type="term" value="P:phosphorelay signal transduction system"/>
    <property type="evidence" value="ECO:0007669"/>
    <property type="project" value="InterPro"/>
</dbReference>
<dbReference type="SUPFAM" id="SSF46689">
    <property type="entry name" value="Homeodomain-like"/>
    <property type="match status" value="2"/>
</dbReference>
<evidence type="ECO:0000313" key="10">
    <source>
        <dbReference type="Proteomes" id="UP000014155"/>
    </source>
</evidence>
<comment type="caution">
    <text evidence="9">The sequence shown here is derived from an EMBL/GenBank/DDBJ whole genome shotgun (WGS) entry which is preliminary data.</text>
</comment>
<dbReference type="PROSITE" id="PS00041">
    <property type="entry name" value="HTH_ARAC_FAMILY_1"/>
    <property type="match status" value="1"/>
</dbReference>
<evidence type="ECO:0000256" key="5">
    <source>
        <dbReference type="ARBA" id="ARBA00024867"/>
    </source>
</evidence>
<accession>S0FKI5</accession>
<evidence type="ECO:0000256" key="2">
    <source>
        <dbReference type="ARBA" id="ARBA00023015"/>
    </source>
</evidence>